<dbReference type="Proteomes" id="UP001489004">
    <property type="component" value="Unassembled WGS sequence"/>
</dbReference>
<keyword evidence="1" id="KW-0472">Membrane</keyword>
<feature type="transmembrane region" description="Helical" evidence="1">
    <location>
        <begin position="143"/>
        <end position="160"/>
    </location>
</feature>
<evidence type="ECO:0000313" key="3">
    <source>
        <dbReference type="Proteomes" id="UP001489004"/>
    </source>
</evidence>
<dbReference type="EMBL" id="JALJOR010000004">
    <property type="protein sequence ID" value="KAK9817973.1"/>
    <property type="molecule type" value="Genomic_DNA"/>
</dbReference>
<name>A0AAW1QAN8_9CHLO</name>
<comment type="caution">
    <text evidence="2">The sequence shown here is derived from an EMBL/GenBank/DDBJ whole genome shotgun (WGS) entry which is preliminary data.</text>
</comment>
<reference evidence="2 3" key="1">
    <citation type="journal article" date="2024" name="Nat. Commun.">
        <title>Phylogenomics reveals the evolutionary origins of lichenization in chlorophyte algae.</title>
        <authorList>
            <person name="Puginier C."/>
            <person name="Libourel C."/>
            <person name="Otte J."/>
            <person name="Skaloud P."/>
            <person name="Haon M."/>
            <person name="Grisel S."/>
            <person name="Petersen M."/>
            <person name="Berrin J.G."/>
            <person name="Delaux P.M."/>
            <person name="Dal Grande F."/>
            <person name="Keller J."/>
        </authorList>
    </citation>
    <scope>NUCLEOTIDE SEQUENCE [LARGE SCALE GENOMIC DNA]</scope>
    <source>
        <strain evidence="2 3">SAG 2043</strain>
    </source>
</reference>
<organism evidence="2 3">
    <name type="scientific">[Myrmecia] bisecta</name>
    <dbReference type="NCBI Taxonomy" id="41462"/>
    <lineage>
        <taxon>Eukaryota</taxon>
        <taxon>Viridiplantae</taxon>
        <taxon>Chlorophyta</taxon>
        <taxon>core chlorophytes</taxon>
        <taxon>Trebouxiophyceae</taxon>
        <taxon>Trebouxiales</taxon>
        <taxon>Trebouxiaceae</taxon>
        <taxon>Myrmecia</taxon>
    </lineage>
</organism>
<keyword evidence="3" id="KW-1185">Reference proteome</keyword>
<keyword evidence="1" id="KW-1133">Transmembrane helix</keyword>
<accession>A0AAW1QAN8</accession>
<evidence type="ECO:0000256" key="1">
    <source>
        <dbReference type="SAM" id="Phobius"/>
    </source>
</evidence>
<protein>
    <submittedName>
        <fullName evidence="2">Uncharacterized protein</fullName>
    </submittedName>
</protein>
<evidence type="ECO:0000313" key="2">
    <source>
        <dbReference type="EMBL" id="KAK9817973.1"/>
    </source>
</evidence>
<keyword evidence="1" id="KW-0812">Transmembrane</keyword>
<feature type="transmembrane region" description="Helical" evidence="1">
    <location>
        <begin position="82"/>
        <end position="106"/>
    </location>
</feature>
<gene>
    <name evidence="2" type="ORF">WJX72_005146</name>
</gene>
<sequence length="236" mass="25813">MALRPEFEAVSKDSEHYLGYFDAFQLNGRQLKVSLLQKKPSNRASFRCCEEGPCCLAVLTNQNASVVLNVDTLPGVQWRARFWALVVQPIYWGGMLAAGLAFYAMLNWVMVKVFNVCFLPGHGSSHDPDITWAFCTGAGEQRLLMWTLPAAAICWGLYALNRMLPCPASKLLKAQYMHYLRLCVHPHALSSAGLAESGDQDVGLATMGAASHADTVDTEAPLLQGRSHAQETGPAV</sequence>
<dbReference type="AlphaFoldDB" id="A0AAW1QAN8"/>
<proteinExistence type="predicted"/>